<evidence type="ECO:0000256" key="3">
    <source>
        <dbReference type="ARBA" id="ARBA00022448"/>
    </source>
</evidence>
<dbReference type="GO" id="GO:0055085">
    <property type="term" value="P:transmembrane transport"/>
    <property type="evidence" value="ECO:0007669"/>
    <property type="project" value="InterPro"/>
</dbReference>
<feature type="region of interest" description="Disordered" evidence="9">
    <location>
        <begin position="1"/>
        <end position="25"/>
    </location>
</feature>
<dbReference type="RefSeq" id="WP_094662997.1">
    <property type="nucleotide sequence ID" value="NZ_MWWV01000004.1"/>
</dbReference>
<feature type="transmembrane region" description="Helical" evidence="8">
    <location>
        <begin position="266"/>
        <end position="287"/>
    </location>
</feature>
<dbReference type="InterPro" id="IPR000515">
    <property type="entry name" value="MetI-like"/>
</dbReference>
<sequence length="354" mass="38447">MTGNDSDSNTKSDKPPIDQKTALDNTATVTTATVHTESAATATAPTESAWHRWFGSPHAVKPGLLHRAYAIPSILIGLLFTLGPMCVIVAFSFMSRPDMGGGVKFQFATDAYEKLLFRHDFFGNRFFDTRYLEVFGTSLWQALLTTAVCVALAFPIALWMSMKSAKVQQILVLLVTIPFWTNLLVRTYAWMLILNENGPINWAANLLGIGKQQLLYTSFASVIGLIYTFLPFAILPMYSALSGFDFRLVEAAYDLGAHKLTVMRRVILRAAMPGVMSGVALCFIPAFGSYVQPVLLGGGRVLMVGNLIASQFAEARNWPFGAALSTVILAITLLGAFLATVLGGKASRKAGMTL</sequence>
<dbReference type="GO" id="GO:0005886">
    <property type="term" value="C:plasma membrane"/>
    <property type="evidence" value="ECO:0007669"/>
    <property type="project" value="UniProtKB-SubCell"/>
</dbReference>
<evidence type="ECO:0000256" key="8">
    <source>
        <dbReference type="RuleBase" id="RU363032"/>
    </source>
</evidence>
<reference evidence="11 12" key="1">
    <citation type="journal article" date="2017" name="BMC Genomics">
        <title>Comparative genomic and phylogenomic analyses of the Bifidobacteriaceae family.</title>
        <authorList>
            <person name="Lugli G.A."/>
            <person name="Milani C."/>
            <person name="Turroni F."/>
            <person name="Duranti S."/>
            <person name="Mancabelli L."/>
            <person name="Mangifesta M."/>
            <person name="Ferrario C."/>
            <person name="Modesto M."/>
            <person name="Mattarelli P."/>
            <person name="Jiri K."/>
            <person name="van Sinderen D."/>
            <person name="Ventura M."/>
        </authorList>
    </citation>
    <scope>NUCLEOTIDE SEQUENCE [LARGE SCALE GENOMIC DNA]</scope>
    <source>
        <strain evidence="11 12">DSM 100201</strain>
    </source>
</reference>
<dbReference type="InterPro" id="IPR035906">
    <property type="entry name" value="MetI-like_sf"/>
</dbReference>
<comment type="subcellular location">
    <subcellularLocation>
        <location evidence="1 8">Cell membrane</location>
        <topology evidence="1 8">Multi-pass membrane protein</topology>
    </subcellularLocation>
</comment>
<feature type="transmembrane region" description="Helical" evidence="8">
    <location>
        <begin position="320"/>
        <end position="342"/>
    </location>
</feature>
<accession>A0A261FH77</accession>
<dbReference type="Pfam" id="PF00528">
    <property type="entry name" value="BPD_transp_1"/>
    <property type="match status" value="1"/>
</dbReference>
<feature type="transmembrane region" description="Helical" evidence="8">
    <location>
        <begin position="171"/>
        <end position="194"/>
    </location>
</feature>
<dbReference type="PROSITE" id="PS50928">
    <property type="entry name" value="ABC_TM1"/>
    <property type="match status" value="1"/>
</dbReference>
<feature type="transmembrane region" description="Helical" evidence="8">
    <location>
        <begin position="214"/>
        <end position="238"/>
    </location>
</feature>
<dbReference type="Proteomes" id="UP000216444">
    <property type="component" value="Unassembled WGS sequence"/>
</dbReference>
<evidence type="ECO:0000313" key="11">
    <source>
        <dbReference type="EMBL" id="OZG58502.1"/>
    </source>
</evidence>
<organism evidence="11 12">
    <name type="scientific">Bifidobacterium tissieri</name>
    <dbReference type="NCBI Taxonomy" id="1630162"/>
    <lineage>
        <taxon>Bacteria</taxon>
        <taxon>Bacillati</taxon>
        <taxon>Actinomycetota</taxon>
        <taxon>Actinomycetes</taxon>
        <taxon>Bifidobacteriales</taxon>
        <taxon>Bifidobacteriaceae</taxon>
        <taxon>Bifidobacterium</taxon>
    </lineage>
</organism>
<feature type="compositionally biased region" description="Basic and acidic residues" evidence="9">
    <location>
        <begin position="8"/>
        <end position="17"/>
    </location>
</feature>
<name>A0A261FH77_9BIFI</name>
<evidence type="ECO:0000256" key="4">
    <source>
        <dbReference type="ARBA" id="ARBA00022475"/>
    </source>
</evidence>
<dbReference type="Gene3D" id="1.10.3720.10">
    <property type="entry name" value="MetI-like"/>
    <property type="match status" value="1"/>
</dbReference>
<protein>
    <submittedName>
        <fullName evidence="11">ABC transporter permease</fullName>
    </submittedName>
</protein>
<evidence type="ECO:0000256" key="9">
    <source>
        <dbReference type="SAM" id="MobiDB-lite"/>
    </source>
</evidence>
<keyword evidence="6 8" id="KW-1133">Transmembrane helix</keyword>
<evidence type="ECO:0000256" key="2">
    <source>
        <dbReference type="ARBA" id="ARBA00007069"/>
    </source>
</evidence>
<keyword evidence="4" id="KW-1003">Cell membrane</keyword>
<dbReference type="CDD" id="cd06261">
    <property type="entry name" value="TM_PBP2"/>
    <property type="match status" value="1"/>
</dbReference>
<comment type="similarity">
    <text evidence="2">Belongs to the binding-protein-dependent transport system permease family. CysTW subfamily.</text>
</comment>
<evidence type="ECO:0000256" key="1">
    <source>
        <dbReference type="ARBA" id="ARBA00004651"/>
    </source>
</evidence>
<dbReference type="PANTHER" id="PTHR42929:SF1">
    <property type="entry name" value="INNER MEMBRANE ABC TRANSPORTER PERMEASE PROTEIN YDCU-RELATED"/>
    <property type="match status" value="1"/>
</dbReference>
<evidence type="ECO:0000259" key="10">
    <source>
        <dbReference type="PROSITE" id="PS50928"/>
    </source>
</evidence>
<evidence type="ECO:0000256" key="7">
    <source>
        <dbReference type="ARBA" id="ARBA00023136"/>
    </source>
</evidence>
<dbReference type="EMBL" id="MWWV01000004">
    <property type="protein sequence ID" value="OZG58502.1"/>
    <property type="molecule type" value="Genomic_DNA"/>
</dbReference>
<keyword evidence="7 8" id="KW-0472">Membrane</keyword>
<dbReference type="PANTHER" id="PTHR42929">
    <property type="entry name" value="INNER MEMBRANE ABC TRANSPORTER PERMEASE PROTEIN YDCU-RELATED-RELATED"/>
    <property type="match status" value="1"/>
</dbReference>
<proteinExistence type="inferred from homology"/>
<dbReference type="SUPFAM" id="SSF161098">
    <property type="entry name" value="MetI-like"/>
    <property type="match status" value="1"/>
</dbReference>
<feature type="transmembrane region" description="Helical" evidence="8">
    <location>
        <begin position="69"/>
        <end position="94"/>
    </location>
</feature>
<feature type="domain" description="ABC transmembrane type-1" evidence="10">
    <location>
        <begin position="135"/>
        <end position="339"/>
    </location>
</feature>
<gene>
    <name evidence="11" type="ORF">BTIS_0871</name>
</gene>
<feature type="transmembrane region" description="Helical" evidence="8">
    <location>
        <begin position="139"/>
        <end position="159"/>
    </location>
</feature>
<evidence type="ECO:0000256" key="6">
    <source>
        <dbReference type="ARBA" id="ARBA00022989"/>
    </source>
</evidence>
<evidence type="ECO:0000313" key="12">
    <source>
        <dbReference type="Proteomes" id="UP000216444"/>
    </source>
</evidence>
<keyword evidence="12" id="KW-1185">Reference proteome</keyword>
<keyword evidence="3 8" id="KW-0813">Transport</keyword>
<dbReference type="AlphaFoldDB" id="A0A261FH77"/>
<evidence type="ECO:0000256" key="5">
    <source>
        <dbReference type="ARBA" id="ARBA00022692"/>
    </source>
</evidence>
<comment type="caution">
    <text evidence="11">The sequence shown here is derived from an EMBL/GenBank/DDBJ whole genome shotgun (WGS) entry which is preliminary data.</text>
</comment>
<keyword evidence="5 8" id="KW-0812">Transmembrane</keyword>